<feature type="region of interest" description="Disordered" evidence="1">
    <location>
        <begin position="92"/>
        <end position="121"/>
    </location>
</feature>
<name>E8THL6_MESCW</name>
<dbReference type="AlphaFoldDB" id="E8THL6"/>
<evidence type="ECO:0000256" key="1">
    <source>
        <dbReference type="SAM" id="MobiDB-lite"/>
    </source>
</evidence>
<protein>
    <submittedName>
        <fullName evidence="2">Uncharacterized protein</fullName>
    </submittedName>
</protein>
<proteinExistence type="predicted"/>
<reference evidence="3" key="1">
    <citation type="submission" date="2011-01" db="EMBL/GenBank/DDBJ databases">
        <title>Complete sequence of chromosome of Mesorhizobium ciceri bv. biserrulae WSM1271.</title>
        <authorList>
            <person name="Lucas S."/>
            <person name="Copeland A."/>
            <person name="Lapidus A."/>
            <person name="Cheng J.-F."/>
            <person name="Goodwin L."/>
            <person name="Pitluck S."/>
            <person name="Teshima H."/>
            <person name="Detter J.C."/>
            <person name="Han C."/>
            <person name="Tapia R."/>
            <person name="Land M."/>
            <person name="Hauser L."/>
            <person name="Kyrpides N."/>
            <person name="Ivanova N."/>
            <person name="Nandasena K."/>
            <person name="Reeve W.G."/>
            <person name="Howieson J.G."/>
            <person name="O'Hara G."/>
            <person name="Tiwari R.P."/>
            <person name="Woyke T."/>
        </authorList>
    </citation>
    <scope>NUCLEOTIDE SEQUENCE [LARGE SCALE GENOMIC DNA]</scope>
    <source>
        <strain evidence="3">HAMBI 2942 / LMG 23838 / WSM1271</strain>
    </source>
</reference>
<dbReference type="KEGG" id="mci:Mesci_5713"/>
<sequence>MHQVVEMPAVIGFKLEARAELVCQFTNYSLYIGKSIPKKPLFMVSRDGFSHECVQVRSVNAIGCSEKFIVPDRGNKVQVGAGALPPVVMLGRASQPARMRPTTRSNRSASELGRPVTGSRT</sequence>
<dbReference type="Proteomes" id="UP000007471">
    <property type="component" value="Chromosome"/>
</dbReference>
<evidence type="ECO:0000313" key="2">
    <source>
        <dbReference type="EMBL" id="ADV14778.1"/>
    </source>
</evidence>
<gene>
    <name evidence="2" type="ordered locus">Mesci_5713</name>
</gene>
<accession>E8THL6</accession>
<dbReference type="EMBL" id="CP002447">
    <property type="protein sequence ID" value="ADV14778.1"/>
    <property type="molecule type" value="Genomic_DNA"/>
</dbReference>
<organism evidence="2 3">
    <name type="scientific">Mesorhizobium ciceri biovar biserrulae (strain HAMBI 2942 / LMG 23838 / WSM1271)</name>
    <dbReference type="NCBI Taxonomy" id="765698"/>
    <lineage>
        <taxon>Bacteria</taxon>
        <taxon>Pseudomonadati</taxon>
        <taxon>Pseudomonadota</taxon>
        <taxon>Alphaproteobacteria</taxon>
        <taxon>Hyphomicrobiales</taxon>
        <taxon>Phyllobacteriaceae</taxon>
        <taxon>Mesorhizobium</taxon>
    </lineage>
</organism>
<evidence type="ECO:0000313" key="3">
    <source>
        <dbReference type="Proteomes" id="UP000007471"/>
    </source>
</evidence>
<dbReference type="HOGENOM" id="CLU_2035308_0_0_5"/>